<dbReference type="KEGG" id="syc:syc0403_d"/>
<dbReference type="Proteomes" id="UP000001175">
    <property type="component" value="Chromosome"/>
</dbReference>
<gene>
    <name evidence="2" type="ordered locus">syc0403_d</name>
</gene>
<dbReference type="EMBL" id="AP008231">
    <property type="protein sequence ID" value="BAD78593.1"/>
    <property type="molecule type" value="Genomic_DNA"/>
</dbReference>
<dbReference type="GeneID" id="72430004"/>
<dbReference type="RefSeq" id="WP_011242715.1">
    <property type="nucleotide sequence ID" value="NC_006576.1"/>
</dbReference>
<evidence type="ECO:0000256" key="1">
    <source>
        <dbReference type="SAM" id="Coils"/>
    </source>
</evidence>
<keyword evidence="1" id="KW-0175">Coiled coil</keyword>
<dbReference type="AlphaFoldDB" id="A0A0H3K036"/>
<protein>
    <submittedName>
        <fullName evidence="2">Uncharacterized protein</fullName>
    </submittedName>
</protein>
<reference evidence="2 3" key="1">
    <citation type="journal article" date="2007" name="Photosyn. Res.">
        <title>Complete nucleotide sequence of the freshwater unicellular cyanobacterium Synechococcus elongatus PCC 6301 chromosome: gene content and organization.</title>
        <authorList>
            <person name="Sugita C."/>
            <person name="Ogata K."/>
            <person name="Shikata M."/>
            <person name="Jikuya H."/>
            <person name="Takano J."/>
            <person name="Furumichi M."/>
            <person name="Kanehisa M."/>
            <person name="Omata T."/>
            <person name="Sugiura M."/>
            <person name="Sugita M."/>
        </authorList>
    </citation>
    <scope>NUCLEOTIDE SEQUENCE [LARGE SCALE GENOMIC DNA]</scope>
    <source>
        <strain evidence="3">ATCC 27144 / PCC 6301 / SAUG 1402/1</strain>
    </source>
</reference>
<accession>A0A0H3K036</accession>
<proteinExistence type="predicted"/>
<feature type="coiled-coil region" evidence="1">
    <location>
        <begin position="116"/>
        <end position="171"/>
    </location>
</feature>
<dbReference type="eggNOG" id="ENOG502ZH3Z">
    <property type="taxonomic scope" value="Bacteria"/>
</dbReference>
<evidence type="ECO:0000313" key="2">
    <source>
        <dbReference type="EMBL" id="BAD78593.1"/>
    </source>
</evidence>
<sequence length="235" mass="26471">MVSCPGFNLPKNPRRRDLVQLAQAWGWTIEPAGYEQLKATRPGWSSVSITGHHDHKPIPKGTANKIYRQLLRPLLEPSAATPDLQTQVAVLAQQLEAAGQERDEWAAQCQHYRQVVEQADLDQEAAEQLLLEIEQRNHRLVSERHWLSKRLRKLGSQLQKAQRQARVALEQLRWLHGQNQLLQADLKMSVASIEQVEAIALRAQALRSQGAPSDQCLAQLLGQLHQVLGLSEPQA</sequence>
<evidence type="ECO:0000313" key="3">
    <source>
        <dbReference type="Proteomes" id="UP000001175"/>
    </source>
</evidence>
<name>A0A0H3K036_SYNP6</name>
<organism evidence="2 3">
    <name type="scientific">Synechococcus sp. (strain ATCC 27144 / PCC 6301 / SAUG 1402/1)</name>
    <name type="common">Anacystis nidulans</name>
    <dbReference type="NCBI Taxonomy" id="269084"/>
    <lineage>
        <taxon>Bacteria</taxon>
        <taxon>Bacillati</taxon>
        <taxon>Cyanobacteriota</taxon>
        <taxon>Cyanophyceae</taxon>
        <taxon>Synechococcales</taxon>
        <taxon>Synechococcaceae</taxon>
        <taxon>Synechococcus</taxon>
    </lineage>
</organism>